<dbReference type="EMBL" id="FNKJ01000003">
    <property type="protein sequence ID" value="SDQ88555.1"/>
    <property type="molecule type" value="Genomic_DNA"/>
</dbReference>
<organism evidence="1 2">
    <name type="scientific">Pseudomonas moorei</name>
    <dbReference type="NCBI Taxonomy" id="395599"/>
    <lineage>
        <taxon>Bacteria</taxon>
        <taxon>Pseudomonadati</taxon>
        <taxon>Pseudomonadota</taxon>
        <taxon>Gammaproteobacteria</taxon>
        <taxon>Pseudomonadales</taxon>
        <taxon>Pseudomonadaceae</taxon>
        <taxon>Pseudomonas</taxon>
    </lineage>
</organism>
<dbReference type="Proteomes" id="UP000199570">
    <property type="component" value="Unassembled WGS sequence"/>
</dbReference>
<accession>A0A1H1EID3</accession>
<dbReference type="AlphaFoldDB" id="A0A1H1EID3"/>
<protein>
    <submittedName>
        <fullName evidence="1">Uncharacterized protein</fullName>
    </submittedName>
</protein>
<dbReference type="RefSeq" id="WP_090321358.1">
    <property type="nucleotide sequence ID" value="NZ_FNKJ01000003.1"/>
</dbReference>
<sequence>MWWQSVFDYAKQAWEAMVVAGVIGYVVAALKPISTIIKAIMDHRKGKGRVKAEGMLLPDFQNRQEDARRVSRGGYMGNLLIECLEVKVRNIGTLPAFVENVWLTDSDGSVYWAYKISTWSNILVRIGEEAPTEIPPGSNHVFLVRVPFEKDISELLEWSVSFNNGILWKVRLKTFRQRLPSWVPFSSRSDHSRLGQN</sequence>
<evidence type="ECO:0000313" key="2">
    <source>
        <dbReference type="Proteomes" id="UP000199570"/>
    </source>
</evidence>
<reference evidence="2" key="1">
    <citation type="submission" date="2016-10" db="EMBL/GenBank/DDBJ databases">
        <authorList>
            <person name="Varghese N."/>
            <person name="Submissions S."/>
        </authorList>
    </citation>
    <scope>NUCLEOTIDE SEQUENCE [LARGE SCALE GENOMIC DNA]</scope>
    <source>
        <strain evidence="2">BS3775</strain>
    </source>
</reference>
<evidence type="ECO:0000313" key="1">
    <source>
        <dbReference type="EMBL" id="SDQ88555.1"/>
    </source>
</evidence>
<keyword evidence="2" id="KW-1185">Reference proteome</keyword>
<gene>
    <name evidence="1" type="ORF">SAMN04490195_2215</name>
</gene>
<proteinExistence type="predicted"/>
<name>A0A1H1EID3_9PSED</name>